<dbReference type="InterPro" id="IPR050616">
    <property type="entry name" value="CPA3_Na-H_Antiporter_A"/>
</dbReference>
<feature type="transmembrane region" description="Helical" evidence="7">
    <location>
        <begin position="227"/>
        <end position="245"/>
    </location>
</feature>
<protein>
    <recommendedName>
        <fullName evidence="12">Na+/H+ antiporter MnhB subunit-related protein domain-containing protein</fullName>
    </recommendedName>
</protein>
<sequence length="503" mass="54800">HDVFFNGEPIGLTKTPHEPPRFMRIPVDILVLLCLGVGMIPVLIVAPILTVAVSASLQAAAPDYSLAIWHGFNTPLLMSFIALVFGAIVYFNRYRLFAWHDTIMPRVDAKTLFNRFTHALLIFSGKVSRLFDRGSLQNAISWVMISAVIAVVYGYLSFDSPLFGDRELLDANLITFAQVAILVIASIITVVKHHQRLVSLIILGVIGLIVSLGFVKFSAPDLALTQLSVEVVTIVLLLLALFFLPQHSPQEKSTKRMTRDLVISISSGIVVMLLAMAVMTRDYSSISGFFLENSKPGGGGTNVVNVILVDFRGFDTLGEIVVLALAGLGIFALLQNLRLPAPLRDTDGRLWSNDPHPPIMQILTRLLFPLMLLVAVFIFMRGHNLPGGGFIAGLIASVALISQYLANGIAWTNARIKADMHIVVASGLAIAFVTGLGAMFLSYPFLTTTFSYIKWPIVGKFEIASAMVFDLGVFLVVVGATVLILVELGKLSHASHQPLQENK</sequence>
<dbReference type="InterPro" id="IPR007182">
    <property type="entry name" value="MnhB"/>
</dbReference>
<dbReference type="Pfam" id="PF20501">
    <property type="entry name" value="MbhE"/>
    <property type="match status" value="1"/>
</dbReference>
<dbReference type="InterPro" id="IPR025383">
    <property type="entry name" value="MrpA_C/MbhD"/>
</dbReference>
<feature type="transmembrane region" description="Helical" evidence="7">
    <location>
        <begin position="362"/>
        <end position="382"/>
    </location>
</feature>
<evidence type="ECO:0000256" key="2">
    <source>
        <dbReference type="ARBA" id="ARBA00022448"/>
    </source>
</evidence>
<evidence type="ECO:0000256" key="5">
    <source>
        <dbReference type="ARBA" id="ARBA00022989"/>
    </source>
</evidence>
<dbReference type="GO" id="GO:0005886">
    <property type="term" value="C:plasma membrane"/>
    <property type="evidence" value="ECO:0007669"/>
    <property type="project" value="UniProtKB-SubCell"/>
</dbReference>
<feature type="transmembrane region" description="Helical" evidence="7">
    <location>
        <begin position="168"/>
        <end position="190"/>
    </location>
</feature>
<feature type="transmembrane region" description="Helical" evidence="7">
    <location>
        <begin position="320"/>
        <end position="341"/>
    </location>
</feature>
<organism evidence="11">
    <name type="scientific">marine sediment metagenome</name>
    <dbReference type="NCBI Taxonomy" id="412755"/>
    <lineage>
        <taxon>unclassified sequences</taxon>
        <taxon>metagenomes</taxon>
        <taxon>ecological metagenomes</taxon>
    </lineage>
</organism>
<dbReference type="Pfam" id="PF13244">
    <property type="entry name" value="MbhD"/>
    <property type="match status" value="1"/>
</dbReference>
<proteinExistence type="predicted"/>
<evidence type="ECO:0000259" key="10">
    <source>
        <dbReference type="Pfam" id="PF20501"/>
    </source>
</evidence>
<feature type="transmembrane region" description="Helical" evidence="7">
    <location>
        <begin position="139"/>
        <end position="156"/>
    </location>
</feature>
<feature type="domain" description="MrpA C-terminal/MbhE" evidence="10">
    <location>
        <begin position="256"/>
        <end position="338"/>
    </location>
</feature>
<comment type="subcellular location">
    <subcellularLocation>
        <location evidence="1">Cell membrane</location>
        <topology evidence="1">Multi-pass membrane protein</topology>
    </subcellularLocation>
</comment>
<dbReference type="InterPro" id="IPR046806">
    <property type="entry name" value="MrpA_C/MbhE"/>
</dbReference>
<keyword evidence="6 7" id="KW-0472">Membrane</keyword>
<dbReference type="Pfam" id="PF04039">
    <property type="entry name" value="MnhB"/>
    <property type="match status" value="1"/>
</dbReference>
<feature type="domain" description="Na+/H+ antiporter MnhB subunit-related protein" evidence="8">
    <location>
        <begin position="359"/>
        <end position="482"/>
    </location>
</feature>
<dbReference type="PANTHER" id="PTHR43373">
    <property type="entry name" value="NA(+)/H(+) ANTIPORTER SUBUNIT"/>
    <property type="match status" value="1"/>
</dbReference>
<evidence type="ECO:0000256" key="3">
    <source>
        <dbReference type="ARBA" id="ARBA00022475"/>
    </source>
</evidence>
<evidence type="ECO:0000256" key="1">
    <source>
        <dbReference type="ARBA" id="ARBA00004651"/>
    </source>
</evidence>
<evidence type="ECO:0008006" key="12">
    <source>
        <dbReference type="Google" id="ProtNLM"/>
    </source>
</evidence>
<feature type="domain" description="MrpA C-terminal/MbhD" evidence="9">
    <location>
        <begin position="181"/>
        <end position="246"/>
    </location>
</feature>
<gene>
    <name evidence="11" type="ORF">LCGC14_1022610</name>
</gene>
<keyword evidence="2" id="KW-0813">Transport</keyword>
<reference evidence="11" key="1">
    <citation type="journal article" date="2015" name="Nature">
        <title>Complex archaea that bridge the gap between prokaryotes and eukaryotes.</title>
        <authorList>
            <person name="Spang A."/>
            <person name="Saw J.H."/>
            <person name="Jorgensen S.L."/>
            <person name="Zaremba-Niedzwiedzka K."/>
            <person name="Martijn J."/>
            <person name="Lind A.E."/>
            <person name="van Eijk R."/>
            <person name="Schleper C."/>
            <person name="Guy L."/>
            <person name="Ettema T.J."/>
        </authorList>
    </citation>
    <scope>NUCLEOTIDE SEQUENCE</scope>
</reference>
<evidence type="ECO:0000256" key="6">
    <source>
        <dbReference type="ARBA" id="ARBA00023136"/>
    </source>
</evidence>
<dbReference type="EMBL" id="LAZR01004096">
    <property type="protein sequence ID" value="KKN11835.1"/>
    <property type="molecule type" value="Genomic_DNA"/>
</dbReference>
<dbReference type="AlphaFoldDB" id="A0A0F9MX50"/>
<feature type="transmembrane region" description="Helical" evidence="7">
    <location>
        <begin position="257"/>
        <end position="279"/>
    </location>
</feature>
<name>A0A0F9MX50_9ZZZZ</name>
<feature type="transmembrane region" description="Helical" evidence="7">
    <location>
        <begin position="29"/>
        <end position="55"/>
    </location>
</feature>
<evidence type="ECO:0000313" key="11">
    <source>
        <dbReference type="EMBL" id="KKN11835.1"/>
    </source>
</evidence>
<accession>A0A0F9MX50</accession>
<keyword evidence="4 7" id="KW-0812">Transmembrane</keyword>
<comment type="caution">
    <text evidence="11">The sequence shown here is derived from an EMBL/GenBank/DDBJ whole genome shotgun (WGS) entry which is preliminary data.</text>
</comment>
<feature type="transmembrane region" description="Helical" evidence="7">
    <location>
        <begin position="67"/>
        <end position="91"/>
    </location>
</feature>
<evidence type="ECO:0000256" key="7">
    <source>
        <dbReference type="SAM" id="Phobius"/>
    </source>
</evidence>
<feature type="transmembrane region" description="Helical" evidence="7">
    <location>
        <begin position="197"/>
        <end position="215"/>
    </location>
</feature>
<evidence type="ECO:0000259" key="8">
    <source>
        <dbReference type="Pfam" id="PF04039"/>
    </source>
</evidence>
<dbReference type="PANTHER" id="PTHR43373:SF1">
    <property type="entry name" value="NA(+)_H(+) ANTIPORTER SUBUNIT A"/>
    <property type="match status" value="1"/>
</dbReference>
<evidence type="ECO:0000256" key="4">
    <source>
        <dbReference type="ARBA" id="ARBA00022692"/>
    </source>
</evidence>
<feature type="non-terminal residue" evidence="11">
    <location>
        <position position="1"/>
    </location>
</feature>
<keyword evidence="3" id="KW-1003">Cell membrane</keyword>
<keyword evidence="5 7" id="KW-1133">Transmembrane helix</keyword>
<evidence type="ECO:0000259" key="9">
    <source>
        <dbReference type="Pfam" id="PF13244"/>
    </source>
</evidence>
<feature type="transmembrane region" description="Helical" evidence="7">
    <location>
        <begin position="422"/>
        <end position="443"/>
    </location>
</feature>
<feature type="transmembrane region" description="Helical" evidence="7">
    <location>
        <begin position="388"/>
        <end position="410"/>
    </location>
</feature>
<feature type="transmembrane region" description="Helical" evidence="7">
    <location>
        <begin position="463"/>
        <end position="486"/>
    </location>
</feature>